<reference evidence="3 4" key="1">
    <citation type="submission" date="2020-10" db="EMBL/GenBank/DDBJ databases">
        <title>The Coptis chinensis genome and diversification of protoberbering-type alkaloids.</title>
        <authorList>
            <person name="Wang B."/>
            <person name="Shu S."/>
            <person name="Song C."/>
            <person name="Liu Y."/>
        </authorList>
    </citation>
    <scope>NUCLEOTIDE SEQUENCE [LARGE SCALE GENOMIC DNA]</scope>
    <source>
        <strain evidence="3">HL-2020</strain>
        <tissue evidence="3">Leaf</tissue>
    </source>
</reference>
<keyword evidence="1" id="KW-0175">Coiled coil</keyword>
<feature type="compositionally biased region" description="Polar residues" evidence="2">
    <location>
        <begin position="1"/>
        <end position="15"/>
    </location>
</feature>
<sequence length="304" mass="33329">MQNNTLKATADSEASSLREKMHSLEEKLKDSETMLQNTEASMEESQEQRNILASEHSELKKVTDILKRNIAKAESLAAKCAVLTETNVELNEELQSLRIHGNTLEKVSLLEKKLRETDIGLQHAKASADASEEQQSLLYSAIDDMGNLIKDLKSRVSKAESRAENAEAKCVLLSEANLELNDELKFLRTRMKCLEISLNQADDDKIATAKEISITATAISDLISSLIEENKTLSMKPDQPIATMIHNSENDPSTKASEEAVAESSVSVCQVDKVCEGARVFQNEMEAVIMSTEDAVAAVSGGET</sequence>
<dbReference type="AlphaFoldDB" id="A0A835IR44"/>
<evidence type="ECO:0000313" key="3">
    <source>
        <dbReference type="EMBL" id="KAF9623570.1"/>
    </source>
</evidence>
<feature type="coiled-coil region" evidence="1">
    <location>
        <begin position="142"/>
        <end position="204"/>
    </location>
</feature>
<evidence type="ECO:0000256" key="2">
    <source>
        <dbReference type="SAM" id="MobiDB-lite"/>
    </source>
</evidence>
<gene>
    <name evidence="3" type="ORF">IFM89_003360</name>
</gene>
<protein>
    <submittedName>
        <fullName evidence="3">Uncharacterized protein</fullName>
    </submittedName>
</protein>
<comment type="caution">
    <text evidence="3">The sequence shown here is derived from an EMBL/GenBank/DDBJ whole genome shotgun (WGS) entry which is preliminary data.</text>
</comment>
<dbReference type="OrthoDB" id="1936068at2759"/>
<dbReference type="PANTHER" id="PTHR35705:SF1">
    <property type="entry name" value="WPP DOMAIN-INTERACTING TAIL-ANCHORED PROTEIN 1"/>
    <property type="match status" value="1"/>
</dbReference>
<dbReference type="Proteomes" id="UP000631114">
    <property type="component" value="Unassembled WGS sequence"/>
</dbReference>
<dbReference type="PANTHER" id="PTHR35705">
    <property type="entry name" value="WPP DOMAIN-INTERACTING TAIL-ANCHORED PROTEIN 1"/>
    <property type="match status" value="1"/>
</dbReference>
<keyword evidence="4" id="KW-1185">Reference proteome</keyword>
<proteinExistence type="predicted"/>
<evidence type="ECO:0000313" key="4">
    <source>
        <dbReference type="Proteomes" id="UP000631114"/>
    </source>
</evidence>
<organism evidence="3 4">
    <name type="scientific">Coptis chinensis</name>
    <dbReference type="NCBI Taxonomy" id="261450"/>
    <lineage>
        <taxon>Eukaryota</taxon>
        <taxon>Viridiplantae</taxon>
        <taxon>Streptophyta</taxon>
        <taxon>Embryophyta</taxon>
        <taxon>Tracheophyta</taxon>
        <taxon>Spermatophyta</taxon>
        <taxon>Magnoliopsida</taxon>
        <taxon>Ranunculales</taxon>
        <taxon>Ranunculaceae</taxon>
        <taxon>Coptidoideae</taxon>
        <taxon>Coptis</taxon>
    </lineage>
</organism>
<feature type="compositionally biased region" description="Basic and acidic residues" evidence="2">
    <location>
        <begin position="16"/>
        <end position="32"/>
    </location>
</feature>
<feature type="region of interest" description="Disordered" evidence="2">
    <location>
        <begin position="1"/>
        <end position="44"/>
    </location>
</feature>
<dbReference type="InterPro" id="IPR039976">
    <property type="entry name" value="WIT1/WIT2"/>
</dbReference>
<name>A0A835IR44_9MAGN</name>
<dbReference type="SUPFAM" id="SSF57997">
    <property type="entry name" value="Tropomyosin"/>
    <property type="match status" value="1"/>
</dbReference>
<evidence type="ECO:0000256" key="1">
    <source>
        <dbReference type="SAM" id="Coils"/>
    </source>
</evidence>
<accession>A0A835IR44</accession>
<feature type="non-terminal residue" evidence="3">
    <location>
        <position position="1"/>
    </location>
</feature>
<dbReference type="Gene3D" id="1.20.5.170">
    <property type="match status" value="1"/>
</dbReference>
<dbReference type="EMBL" id="JADFTS010000001">
    <property type="protein sequence ID" value="KAF9623570.1"/>
    <property type="molecule type" value="Genomic_DNA"/>
</dbReference>